<dbReference type="PROSITE" id="PS51371">
    <property type="entry name" value="CBS"/>
    <property type="match status" value="2"/>
</dbReference>
<dbReference type="SUPFAM" id="SSF54631">
    <property type="entry name" value="CBS-domain pair"/>
    <property type="match status" value="1"/>
</dbReference>
<dbReference type="SMART" id="SM00470">
    <property type="entry name" value="ParB"/>
    <property type="match status" value="1"/>
</dbReference>
<protein>
    <submittedName>
        <fullName evidence="4">CBS domain containing membrane protein</fullName>
    </submittedName>
</protein>
<dbReference type="HOGENOM" id="CLU_982154_0_0_2"/>
<dbReference type="InterPro" id="IPR000644">
    <property type="entry name" value="CBS_dom"/>
</dbReference>
<organism evidence="4 5">
    <name type="scientific">Archaeoglobus profundus (strain DSM 5631 / JCM 9629 / NBRC 100127 / Av18)</name>
    <dbReference type="NCBI Taxonomy" id="572546"/>
    <lineage>
        <taxon>Archaea</taxon>
        <taxon>Methanobacteriati</taxon>
        <taxon>Methanobacteriota</taxon>
        <taxon>Archaeoglobi</taxon>
        <taxon>Archaeoglobales</taxon>
        <taxon>Archaeoglobaceae</taxon>
        <taxon>Archaeoglobus</taxon>
    </lineage>
</organism>
<dbReference type="AlphaFoldDB" id="D2RE03"/>
<dbReference type="InterPro" id="IPR016427">
    <property type="entry name" value="UCP004699_CBS/ParB"/>
</dbReference>
<dbReference type="SUPFAM" id="SSF110849">
    <property type="entry name" value="ParB/Sulfiredoxin"/>
    <property type="match status" value="1"/>
</dbReference>
<proteinExistence type="predicted"/>
<dbReference type="eggNOG" id="arCOG00622">
    <property type="taxonomic scope" value="Archaea"/>
</dbReference>
<feature type="domain" description="CBS" evidence="3">
    <location>
        <begin position="10"/>
        <end position="68"/>
    </location>
</feature>
<reference evidence="4 5" key="1">
    <citation type="journal article" date="2010" name="Stand. Genomic Sci.">
        <title>Complete genome sequence of Archaeoglobus profundus type strain (AV18).</title>
        <authorList>
            <person name="von Jan M."/>
            <person name="Lapidus A."/>
            <person name="Del Rio T.G."/>
            <person name="Copeland A."/>
            <person name="Tice H."/>
            <person name="Cheng J.F."/>
            <person name="Lucas S."/>
            <person name="Chen F."/>
            <person name="Nolan M."/>
            <person name="Goodwin L."/>
            <person name="Han C."/>
            <person name="Pitluck S."/>
            <person name="Liolios K."/>
            <person name="Ivanova N."/>
            <person name="Mavromatis K."/>
            <person name="Ovchinnikova G."/>
            <person name="Chertkov O."/>
            <person name="Pati A."/>
            <person name="Chen A."/>
            <person name="Palaniappan K."/>
            <person name="Land M."/>
            <person name="Hauser L."/>
            <person name="Chang Y.J."/>
            <person name="Jeffries C.D."/>
            <person name="Saunders E."/>
            <person name="Brettin T."/>
            <person name="Detter J.C."/>
            <person name="Chain P."/>
            <person name="Eichinger K."/>
            <person name="Huber H."/>
            <person name="Spring S."/>
            <person name="Rohde M."/>
            <person name="Goker M."/>
            <person name="Wirth R."/>
            <person name="Woyke T."/>
            <person name="Bristow J."/>
            <person name="Eisen J.A."/>
            <person name="Markowitz V."/>
            <person name="Hugenholtz P."/>
            <person name="Kyrpides N.C."/>
            <person name="Klenk H.P."/>
        </authorList>
    </citation>
    <scope>NUCLEOTIDE SEQUENCE [LARGE SCALE GENOMIC DNA]</scope>
    <source>
        <strain evidence="5">DSM 5631 / JCM 9629 / NBRC 100127 / Av18</strain>
    </source>
</reference>
<name>D2RE03_ARCPA</name>
<dbReference type="InterPro" id="IPR046342">
    <property type="entry name" value="CBS_dom_sf"/>
</dbReference>
<gene>
    <name evidence="4" type="ordered locus">Arcpr_1296</name>
</gene>
<dbReference type="OrthoDB" id="89900at2157"/>
<accession>D2RE03</accession>
<dbReference type="Pfam" id="PF00571">
    <property type="entry name" value="CBS"/>
    <property type="match status" value="2"/>
</dbReference>
<dbReference type="Gene3D" id="3.90.1530.10">
    <property type="entry name" value="Conserved hypothetical protein from pyrococcus furiosus pfu- 392566-001, ParB domain"/>
    <property type="match status" value="1"/>
</dbReference>
<dbReference type="Gene3D" id="3.10.580.10">
    <property type="entry name" value="CBS-domain"/>
    <property type="match status" value="2"/>
</dbReference>
<dbReference type="PIRSF" id="PIRSF004699">
    <property type="entry name" value="UCP004699_CBS_ParB"/>
    <property type="match status" value="1"/>
</dbReference>
<dbReference type="Proteomes" id="UP000001901">
    <property type="component" value="Chromosome"/>
</dbReference>
<dbReference type="GeneID" id="8739983"/>
<evidence type="ECO:0000313" key="5">
    <source>
        <dbReference type="Proteomes" id="UP000001901"/>
    </source>
</evidence>
<evidence type="ECO:0000256" key="1">
    <source>
        <dbReference type="ARBA" id="ARBA00023122"/>
    </source>
</evidence>
<dbReference type="EMBL" id="CP001857">
    <property type="protein sequence ID" value="ADB58347.1"/>
    <property type="molecule type" value="Genomic_DNA"/>
</dbReference>
<sequence>MAKLRVKDYMTKNVVTLSPENTVEDAIRLIEETGHDGFPVVDEDGMLVGYVSSIDLLKKDPTMKIKDIMKKEVHVAKEYMPLKDVARVMFRTGHSKLPVVDDRGRLVGIISNTDVIRSQIERATPEKVEKLKKTLEKIHNTNITIERGKVEVSKLIPTQTKVYADELRGRIHELRKGLAEPIVVIRKDNRYYLVDGHHRAIASLKIGQKLLDAYILNVPENVELGIEKLVRRKGIKSLKDVEVVDEGHPLVEITLKRVE</sequence>
<dbReference type="PaxDb" id="572546-Arcpr_1296"/>
<evidence type="ECO:0000313" key="4">
    <source>
        <dbReference type="EMBL" id="ADB58347.1"/>
    </source>
</evidence>
<dbReference type="InterPro" id="IPR036086">
    <property type="entry name" value="ParB/Sulfiredoxin_sf"/>
</dbReference>
<feature type="domain" description="CBS" evidence="3">
    <location>
        <begin position="69"/>
        <end position="126"/>
    </location>
</feature>
<keyword evidence="5" id="KW-1185">Reference proteome</keyword>
<dbReference type="InterPro" id="IPR003115">
    <property type="entry name" value="ParB_N"/>
</dbReference>
<evidence type="ECO:0000259" key="3">
    <source>
        <dbReference type="PROSITE" id="PS51371"/>
    </source>
</evidence>
<evidence type="ECO:0000256" key="2">
    <source>
        <dbReference type="PROSITE-ProRule" id="PRU00703"/>
    </source>
</evidence>
<dbReference type="STRING" id="572546.Arcpr_1296"/>
<dbReference type="SMART" id="SM00116">
    <property type="entry name" value="CBS"/>
    <property type="match status" value="2"/>
</dbReference>
<dbReference type="InterPro" id="IPR051257">
    <property type="entry name" value="Diverse_CBS-Domain"/>
</dbReference>
<dbReference type="PANTHER" id="PTHR43080:SF2">
    <property type="entry name" value="CBS DOMAIN-CONTAINING PROTEIN"/>
    <property type="match status" value="1"/>
</dbReference>
<dbReference type="RefSeq" id="WP_012940683.1">
    <property type="nucleotide sequence ID" value="NC_013741.1"/>
</dbReference>
<dbReference type="KEGG" id="apo:Arcpr_1296"/>
<dbReference type="PANTHER" id="PTHR43080">
    <property type="entry name" value="CBS DOMAIN-CONTAINING PROTEIN CBSX3, MITOCHONDRIAL"/>
    <property type="match status" value="1"/>
</dbReference>
<keyword evidence="1 2" id="KW-0129">CBS domain</keyword>